<evidence type="ECO:0000256" key="6">
    <source>
        <dbReference type="ARBA" id="ARBA00022723"/>
    </source>
</evidence>
<dbReference type="STRING" id="1445510.YC6258_02345"/>
<evidence type="ECO:0000256" key="5">
    <source>
        <dbReference type="ARBA" id="ARBA00022694"/>
    </source>
</evidence>
<evidence type="ECO:0000256" key="7">
    <source>
        <dbReference type="ARBA" id="ARBA00022741"/>
    </source>
</evidence>
<comment type="similarity">
    <text evidence="2">Belongs to the TsaE family.</text>
</comment>
<comment type="subcellular location">
    <subcellularLocation>
        <location evidence="1">Cytoplasm</location>
    </subcellularLocation>
</comment>
<dbReference type="GO" id="GO:0046872">
    <property type="term" value="F:metal ion binding"/>
    <property type="evidence" value="ECO:0007669"/>
    <property type="project" value="UniProtKB-KW"/>
</dbReference>
<evidence type="ECO:0000313" key="11">
    <source>
        <dbReference type="EMBL" id="AJQ94383.1"/>
    </source>
</evidence>
<keyword evidence="12" id="KW-1185">Reference proteome</keyword>
<evidence type="ECO:0000256" key="3">
    <source>
        <dbReference type="ARBA" id="ARBA00019010"/>
    </source>
</evidence>
<evidence type="ECO:0000256" key="8">
    <source>
        <dbReference type="ARBA" id="ARBA00022840"/>
    </source>
</evidence>
<keyword evidence="6" id="KW-0479">Metal-binding</keyword>
<dbReference type="Gene3D" id="3.40.50.300">
    <property type="entry name" value="P-loop containing nucleotide triphosphate hydrolases"/>
    <property type="match status" value="1"/>
</dbReference>
<dbReference type="SUPFAM" id="SSF52540">
    <property type="entry name" value="P-loop containing nucleoside triphosphate hydrolases"/>
    <property type="match status" value="1"/>
</dbReference>
<keyword evidence="4" id="KW-0963">Cytoplasm</keyword>
<dbReference type="HOGENOM" id="CLU_087829_2_2_6"/>
<protein>
    <recommendedName>
        <fullName evidence="3">tRNA threonylcarbamoyladenosine biosynthesis protein TsaE</fullName>
    </recommendedName>
    <alternativeName>
        <fullName evidence="10">t(6)A37 threonylcarbamoyladenosine biosynthesis protein TsaE</fullName>
    </alternativeName>
</protein>
<dbReference type="EMBL" id="CP007142">
    <property type="protein sequence ID" value="AJQ94383.1"/>
    <property type="molecule type" value="Genomic_DNA"/>
</dbReference>
<keyword evidence="5" id="KW-0819">tRNA processing</keyword>
<dbReference type="GO" id="GO:0005737">
    <property type="term" value="C:cytoplasm"/>
    <property type="evidence" value="ECO:0007669"/>
    <property type="project" value="UniProtKB-SubCell"/>
</dbReference>
<sequence length="157" mass="17424">MKEVILNASSEAETIHIGHLLASEVFLDFSGIIYLQGTLGSGKTTLARSIIQGLGWIGSVKSPTYTLVELYEVNEKQVAHMDLYRLGDPEELEFIGIRDFTDGKTLCLIEWPENGTGILPMADLHIIIKDSGNGRTLTFHSNNHRLTNKIADISKRQ</sequence>
<dbReference type="InterPro" id="IPR027417">
    <property type="entry name" value="P-loop_NTPase"/>
</dbReference>
<dbReference type="GO" id="GO:0005524">
    <property type="term" value="F:ATP binding"/>
    <property type="evidence" value="ECO:0007669"/>
    <property type="project" value="UniProtKB-KW"/>
</dbReference>
<organism evidence="11 12">
    <name type="scientific">Gynuella sunshinyii YC6258</name>
    <dbReference type="NCBI Taxonomy" id="1445510"/>
    <lineage>
        <taxon>Bacteria</taxon>
        <taxon>Pseudomonadati</taxon>
        <taxon>Pseudomonadota</taxon>
        <taxon>Gammaproteobacteria</taxon>
        <taxon>Oceanospirillales</taxon>
        <taxon>Saccharospirillaceae</taxon>
        <taxon>Gynuella</taxon>
    </lineage>
</organism>
<keyword evidence="11" id="KW-0418">Kinase</keyword>
<keyword evidence="7" id="KW-0547">Nucleotide-binding</keyword>
<keyword evidence="11" id="KW-0808">Transferase</keyword>
<evidence type="ECO:0000313" key="12">
    <source>
        <dbReference type="Proteomes" id="UP000032266"/>
    </source>
</evidence>
<reference evidence="11 12" key="1">
    <citation type="submission" date="2014-01" db="EMBL/GenBank/DDBJ databases">
        <title>Full genme sequencing of cellulolytic bacterium Gynuella sunshinyii YC6258T gen. nov., sp. nov.</title>
        <authorList>
            <person name="Khan H."/>
            <person name="Chung E.J."/>
            <person name="Chung Y.R."/>
        </authorList>
    </citation>
    <scope>NUCLEOTIDE SEQUENCE [LARGE SCALE GENOMIC DNA]</scope>
    <source>
        <strain evidence="11 12">YC6258</strain>
    </source>
</reference>
<evidence type="ECO:0000256" key="1">
    <source>
        <dbReference type="ARBA" id="ARBA00004496"/>
    </source>
</evidence>
<dbReference type="PANTHER" id="PTHR33540:SF2">
    <property type="entry name" value="TRNA THREONYLCARBAMOYLADENOSINE BIOSYNTHESIS PROTEIN TSAE"/>
    <property type="match status" value="1"/>
</dbReference>
<dbReference type="OrthoDB" id="9800307at2"/>
<dbReference type="PANTHER" id="PTHR33540">
    <property type="entry name" value="TRNA THREONYLCARBAMOYLADENOSINE BIOSYNTHESIS PROTEIN TSAE"/>
    <property type="match status" value="1"/>
</dbReference>
<evidence type="ECO:0000256" key="4">
    <source>
        <dbReference type="ARBA" id="ARBA00022490"/>
    </source>
</evidence>
<evidence type="ECO:0000256" key="2">
    <source>
        <dbReference type="ARBA" id="ARBA00007599"/>
    </source>
</evidence>
<dbReference type="AlphaFoldDB" id="A0A0C5VLZ5"/>
<keyword evidence="9" id="KW-0460">Magnesium</keyword>
<name>A0A0C5VLZ5_9GAMM</name>
<evidence type="ECO:0000256" key="10">
    <source>
        <dbReference type="ARBA" id="ARBA00032441"/>
    </source>
</evidence>
<dbReference type="GO" id="GO:0016301">
    <property type="term" value="F:kinase activity"/>
    <property type="evidence" value="ECO:0007669"/>
    <property type="project" value="UniProtKB-KW"/>
</dbReference>
<dbReference type="Proteomes" id="UP000032266">
    <property type="component" value="Chromosome"/>
</dbReference>
<dbReference type="InterPro" id="IPR003442">
    <property type="entry name" value="T6A_TsaE"/>
</dbReference>
<dbReference type="GO" id="GO:0002949">
    <property type="term" value="P:tRNA threonylcarbamoyladenosine modification"/>
    <property type="evidence" value="ECO:0007669"/>
    <property type="project" value="InterPro"/>
</dbReference>
<evidence type="ECO:0000256" key="9">
    <source>
        <dbReference type="ARBA" id="ARBA00022842"/>
    </source>
</evidence>
<dbReference type="KEGG" id="gsn:YC6258_02345"/>
<proteinExistence type="inferred from homology"/>
<dbReference type="PATRIC" id="fig|1445510.3.peg.2301"/>
<dbReference type="Pfam" id="PF02367">
    <property type="entry name" value="TsaE"/>
    <property type="match status" value="1"/>
</dbReference>
<keyword evidence="8" id="KW-0067">ATP-binding</keyword>
<dbReference type="RefSeq" id="WP_044616916.1">
    <property type="nucleotide sequence ID" value="NZ_CP007142.1"/>
</dbReference>
<accession>A0A0C5VLZ5</accession>
<gene>
    <name evidence="11" type="ORF">YC6258_02345</name>
</gene>
<dbReference type="NCBIfam" id="TIGR00150">
    <property type="entry name" value="T6A_YjeE"/>
    <property type="match status" value="1"/>
</dbReference>